<dbReference type="InterPro" id="IPR011989">
    <property type="entry name" value="ARM-like"/>
</dbReference>
<feature type="chain" id="PRO_5016760852" description="HEAT repeat domain-containing protein" evidence="1">
    <location>
        <begin position="24"/>
        <end position="742"/>
    </location>
</feature>
<organism evidence="2 3">
    <name type="scientific">Sphingobacterium athyrii</name>
    <dbReference type="NCBI Taxonomy" id="2152717"/>
    <lineage>
        <taxon>Bacteria</taxon>
        <taxon>Pseudomonadati</taxon>
        <taxon>Bacteroidota</taxon>
        <taxon>Sphingobacteriia</taxon>
        <taxon>Sphingobacteriales</taxon>
        <taxon>Sphingobacteriaceae</taxon>
        <taxon>Sphingobacterium</taxon>
    </lineage>
</organism>
<reference evidence="2 3" key="1">
    <citation type="submission" date="2018-04" db="EMBL/GenBank/DDBJ databases">
        <title>Sphingobacterium sp. M46 Genome.</title>
        <authorList>
            <person name="Cheng J."/>
            <person name="Li Y."/>
        </authorList>
    </citation>
    <scope>NUCLEOTIDE SEQUENCE [LARGE SCALE GENOMIC DNA]</scope>
    <source>
        <strain evidence="2 3">M46</strain>
    </source>
</reference>
<evidence type="ECO:0000313" key="2">
    <source>
        <dbReference type="EMBL" id="PUV25222.1"/>
    </source>
</evidence>
<dbReference type="OrthoDB" id="619585at2"/>
<feature type="signal peptide" evidence="1">
    <location>
        <begin position="1"/>
        <end position="23"/>
    </location>
</feature>
<dbReference type="Proteomes" id="UP000250831">
    <property type="component" value="Unassembled WGS sequence"/>
</dbReference>
<proteinExistence type="predicted"/>
<evidence type="ECO:0000313" key="3">
    <source>
        <dbReference type="Proteomes" id="UP000250831"/>
    </source>
</evidence>
<accession>A0A363NWM8</accession>
<dbReference type="RefSeq" id="WP_108633556.1">
    <property type="nucleotide sequence ID" value="NZ_DAMCKI010000005.1"/>
</dbReference>
<dbReference type="SUPFAM" id="SSF48371">
    <property type="entry name" value="ARM repeat"/>
    <property type="match status" value="1"/>
</dbReference>
<sequence length="742" mass="84185">MKHFTYTTLTLALSLLAGSQLYAQSIQEPGVKSPTTFAIIVDQHTYDQAKAEIDAYRAAVEKDGLGTYIISHHWNKPDEIRTVLKSLYQKKQPLEGTVLIGDIPVPMLRDAQFLTSAFKMSQNIRWDKSSVPSDRFYDDFDLQFDFIRQDTAKSRSNYFYYGLNANSPQYIQMDIYSARIKPPVEKGEDPIVKIKAYLKKVVQQKTQARPLRDMVVSTGHGYNSNSVNSTIGDALALRSQMPALFLPGNSVKFINFRSDTFIKFNLLNELKREGLDFAYMTGHGTATLQLLNGYPLASNPQPSMENVARYLRSKLRAAKEDGRDVEAVKKSFMESLGVNDKWMLDAFDPKSIAADSLYNEDMDMQIHDIKDGHIKAPLVYLNSCLTGSFHLPSYLAGYYPFSDNDNIAAVANSVGVLQDLWPGELMGLLQHGVRVGNWMKHMAYLETHILGDPTYHFAGDAGERLKINTAIGTHDGRVSYWKTLLKENDADLQALALVYLSRLLPEKELSPLLKQYYFQSAFETVRTQAFIQLRQLENPDYFEVLHAAKSDSYEFIRRSAVYDLAEFGGNDFVKDMIQLYVSDPHSERVGYRLRTSLSFVDPTLARQEIDRQIRRNPNLSNGQLLAEKLEQIVASGERATQKLEKSILNKDEKEKERMNEIRTMRLYRYHRMVPTLISTALDKGNSSDIRVTALEALSWFPLSYQRTAIGEACTQLLNSDAPEAVKIQSLKTKNIMAGFSKK</sequence>
<dbReference type="Gene3D" id="1.25.10.10">
    <property type="entry name" value="Leucine-rich Repeat Variant"/>
    <property type="match status" value="1"/>
</dbReference>
<keyword evidence="1" id="KW-0732">Signal</keyword>
<comment type="caution">
    <text evidence="2">The sequence shown here is derived from an EMBL/GenBank/DDBJ whole genome shotgun (WGS) entry which is preliminary data.</text>
</comment>
<name>A0A363NWM8_9SPHI</name>
<dbReference type="AlphaFoldDB" id="A0A363NWM8"/>
<dbReference type="InterPro" id="IPR016024">
    <property type="entry name" value="ARM-type_fold"/>
</dbReference>
<evidence type="ECO:0008006" key="4">
    <source>
        <dbReference type="Google" id="ProtNLM"/>
    </source>
</evidence>
<protein>
    <recommendedName>
        <fullName evidence="4">HEAT repeat domain-containing protein</fullName>
    </recommendedName>
</protein>
<keyword evidence="3" id="KW-1185">Reference proteome</keyword>
<gene>
    <name evidence="2" type="ORF">DCO56_09830</name>
</gene>
<evidence type="ECO:0000256" key="1">
    <source>
        <dbReference type="SAM" id="SignalP"/>
    </source>
</evidence>
<dbReference type="EMBL" id="QCXX01000002">
    <property type="protein sequence ID" value="PUV25222.1"/>
    <property type="molecule type" value="Genomic_DNA"/>
</dbReference>